<dbReference type="Gene3D" id="3.40.50.150">
    <property type="entry name" value="Vaccinia Virus protein VP39"/>
    <property type="match status" value="2"/>
</dbReference>
<sequence length="1055" mass="117691">MILLGGGYIWATRSGTSPDDILPSASLADLPEPKAQAVKASSDSAWEQNEEEIPEAKIAFSPPFAPDVPVHEATEEEVEEEETPAKKLSTHIPKAKLALPTFSSLSSPILHPIPPTATSRALTATNSSVSSGFLLLYPQSRHLTHQFHLALAHPHPLPAPPPPPQPPAEPPGVPHPPPFPESPNVCIARQPCGENTACTPAGSGSAKRQTFKCACLEGFKGNPYSNGGDKCRDEKQLYLEELFGMNRCYGCRYESALYPTYESANISNVLDVGTGACGVVRSMQAHGLNAQGVEAVSFPLEDRCADLLEAGVVSKAPLDALPFPDDSVDLVTAFNVLEYIPREKLDAVISELWRVARLRIFISIQLPDFDLSDLGAGQYHPENFFPKTWWEERLEAHNMRVSEMRQAMYESVFEALAKKQQKGLGLQQTETVFTLTKQPKLGSASARATERSQCVGCSYMPLVYSIYAPLTGPDRTRFMMHNSLIVGPSACNLVRGMLASPPVDLRELKGLARNEYIVEMGCPDLQDEGMITYTNGVQPALPYETASFDLVMSMFDLEFLDPLELDAAIAEIARVTEKRAFVLINTCGNRMESPNCVAAQQKEIQILKSRKWWAEEFDKHGLEVEWLPRIFERRACEEQKEPNEEELFDRKSRTHDESNPRHFINRVGQRAKLCDSKFEELRFASENELIWHNIFPLRRKTPNTLRSPPPSPLLLETQGTTMAERNSARIAGTEGDTSTWNGYFDESISPPPPVLGQPLPPFEPPSEDEQEAELEQLLDDIESRTKSLVRNKDPKKLAAKDPDVGSKFSDLYLNEHPAPALPRTRAHALAKAGYTLRAAMPVHEEDKPKKLEKAAEFKRMSAADHAQALEEKKQLAYQRIQEERAAKKGAAEREAIAARQEREAKLNAQKEFEELHGLDPEKIKAGQQEYEKTLHKALSSNANQKIMVKAADSMKTRDKMGKKVKLPDGTKVKDVTLDDLMSIHHKHLPDEWKDPMSSGEAIKKHHLDSIKPSHHGKGAEDPYGDHVHLKDRFTIQHREHEYHVDALEKEFGALN</sequence>
<dbReference type="EMBL" id="LGRX02035636">
    <property type="protein sequence ID" value="KAK3233765.1"/>
    <property type="molecule type" value="Genomic_DNA"/>
</dbReference>
<evidence type="ECO:0000256" key="1">
    <source>
        <dbReference type="SAM" id="MobiDB-lite"/>
    </source>
</evidence>
<dbReference type="GO" id="GO:0045488">
    <property type="term" value="P:pectin metabolic process"/>
    <property type="evidence" value="ECO:0007669"/>
    <property type="project" value="InterPro"/>
</dbReference>
<dbReference type="PANTHER" id="PTHR34208:SF5">
    <property type="entry name" value="OS01G0144000 PROTEIN"/>
    <property type="match status" value="1"/>
</dbReference>
<keyword evidence="4" id="KW-1185">Reference proteome</keyword>
<evidence type="ECO:0000259" key="2">
    <source>
        <dbReference type="Pfam" id="PF08241"/>
    </source>
</evidence>
<comment type="caution">
    <text evidence="3">The sequence shown here is derived from an EMBL/GenBank/DDBJ whole genome shotgun (WGS) entry which is preliminary data.</text>
</comment>
<feature type="region of interest" description="Disordered" evidence="1">
    <location>
        <begin position="152"/>
        <end position="180"/>
    </location>
</feature>
<dbReference type="InterPro" id="IPR013216">
    <property type="entry name" value="Methyltransf_11"/>
</dbReference>
<dbReference type="SUPFAM" id="SSF53335">
    <property type="entry name" value="S-adenosyl-L-methionine-dependent methyltransferases"/>
    <property type="match status" value="2"/>
</dbReference>
<reference evidence="3 4" key="1">
    <citation type="journal article" date="2015" name="Genome Biol. Evol.">
        <title>Comparative Genomics of a Bacterivorous Green Alga Reveals Evolutionary Causalities and Consequences of Phago-Mixotrophic Mode of Nutrition.</title>
        <authorList>
            <person name="Burns J.A."/>
            <person name="Paasch A."/>
            <person name="Narechania A."/>
            <person name="Kim E."/>
        </authorList>
    </citation>
    <scope>NUCLEOTIDE SEQUENCE [LARGE SCALE GENOMIC DNA]</scope>
    <source>
        <strain evidence="3 4">PLY_AMNH</strain>
    </source>
</reference>
<feature type="region of interest" description="Disordered" evidence="1">
    <location>
        <begin position="641"/>
        <end position="661"/>
    </location>
</feature>
<feature type="compositionally biased region" description="Pro residues" evidence="1">
    <location>
        <begin position="155"/>
        <end position="180"/>
    </location>
</feature>
<name>A0AAE0BD79_9CHLO</name>
<dbReference type="InterPro" id="IPR029063">
    <property type="entry name" value="SAM-dependent_MTases_sf"/>
</dbReference>
<dbReference type="PANTHER" id="PTHR34208">
    <property type="entry name" value="S-ADENOSYL-L-METHIONINE-DEPENDENT METHYLTRANSFERASE-RELATED"/>
    <property type="match status" value="1"/>
</dbReference>
<gene>
    <name evidence="3" type="ORF">CYMTET_55950</name>
</gene>
<evidence type="ECO:0000313" key="4">
    <source>
        <dbReference type="Proteomes" id="UP001190700"/>
    </source>
</evidence>
<protein>
    <recommendedName>
        <fullName evidence="2">Methyltransferase type 11 domain-containing protein</fullName>
    </recommendedName>
</protein>
<accession>A0AAE0BD79</accession>
<dbReference type="AlphaFoldDB" id="A0AAE0BD79"/>
<evidence type="ECO:0000313" key="3">
    <source>
        <dbReference type="EMBL" id="KAK3233765.1"/>
    </source>
</evidence>
<dbReference type="GO" id="GO:0008757">
    <property type="term" value="F:S-adenosylmethionine-dependent methyltransferase activity"/>
    <property type="evidence" value="ECO:0007669"/>
    <property type="project" value="InterPro"/>
</dbReference>
<feature type="compositionally biased region" description="Basic and acidic residues" evidence="1">
    <location>
        <begin position="641"/>
        <end position="660"/>
    </location>
</feature>
<dbReference type="Pfam" id="PF08241">
    <property type="entry name" value="Methyltransf_11"/>
    <property type="match status" value="1"/>
</dbReference>
<proteinExistence type="predicted"/>
<feature type="domain" description="Methyltransferase type 11" evidence="2">
    <location>
        <begin position="270"/>
        <end position="357"/>
    </location>
</feature>
<organism evidence="3 4">
    <name type="scientific">Cymbomonas tetramitiformis</name>
    <dbReference type="NCBI Taxonomy" id="36881"/>
    <lineage>
        <taxon>Eukaryota</taxon>
        <taxon>Viridiplantae</taxon>
        <taxon>Chlorophyta</taxon>
        <taxon>Pyramimonadophyceae</taxon>
        <taxon>Pyramimonadales</taxon>
        <taxon>Pyramimonadaceae</taxon>
        <taxon>Cymbomonas</taxon>
    </lineage>
</organism>
<dbReference type="Proteomes" id="UP001190700">
    <property type="component" value="Unassembled WGS sequence"/>
</dbReference>
<dbReference type="InterPro" id="IPR044689">
    <property type="entry name" value="CGR2/3"/>
</dbReference>